<accession>A0ACA9S3L9</accession>
<evidence type="ECO:0000313" key="1">
    <source>
        <dbReference type="EMBL" id="CAG8824711.1"/>
    </source>
</evidence>
<proteinExistence type="predicted"/>
<comment type="caution">
    <text evidence="1">The sequence shown here is derived from an EMBL/GenBank/DDBJ whole genome shotgun (WGS) entry which is preliminary data.</text>
</comment>
<reference evidence="1" key="1">
    <citation type="submission" date="2021-06" db="EMBL/GenBank/DDBJ databases">
        <authorList>
            <person name="Kallberg Y."/>
            <person name="Tangrot J."/>
            <person name="Rosling A."/>
        </authorList>
    </citation>
    <scope>NUCLEOTIDE SEQUENCE</scope>
    <source>
        <strain evidence="1">MA461A</strain>
    </source>
</reference>
<name>A0ACA9S3L9_9GLOM</name>
<sequence length="75" mass="8722">MTSDDKSISNNDKEFEISYRLIIKIAEESLLSAKWFKEYDTLVSTDYNIVFKTSKETSTQLADIQNFIKFKAESI</sequence>
<dbReference type="Proteomes" id="UP000789920">
    <property type="component" value="Unassembled WGS sequence"/>
</dbReference>
<gene>
    <name evidence="1" type="ORF">RPERSI_LOCUS26308</name>
</gene>
<evidence type="ECO:0000313" key="2">
    <source>
        <dbReference type="Proteomes" id="UP000789920"/>
    </source>
</evidence>
<feature type="non-terminal residue" evidence="1">
    <location>
        <position position="75"/>
    </location>
</feature>
<dbReference type="EMBL" id="CAJVQC010089345">
    <property type="protein sequence ID" value="CAG8824711.1"/>
    <property type="molecule type" value="Genomic_DNA"/>
</dbReference>
<organism evidence="1 2">
    <name type="scientific">Racocetra persica</name>
    <dbReference type="NCBI Taxonomy" id="160502"/>
    <lineage>
        <taxon>Eukaryota</taxon>
        <taxon>Fungi</taxon>
        <taxon>Fungi incertae sedis</taxon>
        <taxon>Mucoromycota</taxon>
        <taxon>Glomeromycotina</taxon>
        <taxon>Glomeromycetes</taxon>
        <taxon>Diversisporales</taxon>
        <taxon>Gigasporaceae</taxon>
        <taxon>Racocetra</taxon>
    </lineage>
</organism>
<protein>
    <submittedName>
        <fullName evidence="1">25804_t:CDS:1</fullName>
    </submittedName>
</protein>
<keyword evidence="2" id="KW-1185">Reference proteome</keyword>